<protein>
    <submittedName>
        <fullName evidence="5">40S ribosomal protein S11-like</fullName>
    </submittedName>
</protein>
<evidence type="ECO:0000313" key="4">
    <source>
        <dbReference type="Proteomes" id="UP000515159"/>
    </source>
</evidence>
<dbReference type="Pfam" id="PF00366">
    <property type="entry name" value="Ribosomal_S17"/>
    <property type="match status" value="1"/>
</dbReference>
<reference evidence="5" key="1">
    <citation type="submission" date="2025-08" db="UniProtKB">
        <authorList>
            <consortium name="RefSeq"/>
        </authorList>
    </citation>
    <scope>IDENTIFICATION</scope>
</reference>
<organism evidence="4 5">
    <name type="scientific">Geotrypetes seraphini</name>
    <name type="common">Gaboon caecilian</name>
    <name type="synonym">Caecilia seraphini</name>
    <dbReference type="NCBI Taxonomy" id="260995"/>
    <lineage>
        <taxon>Eukaryota</taxon>
        <taxon>Metazoa</taxon>
        <taxon>Chordata</taxon>
        <taxon>Craniata</taxon>
        <taxon>Vertebrata</taxon>
        <taxon>Euteleostomi</taxon>
        <taxon>Amphibia</taxon>
        <taxon>Gymnophiona</taxon>
        <taxon>Geotrypetes</taxon>
    </lineage>
</organism>
<dbReference type="InterPro" id="IPR012340">
    <property type="entry name" value="NA-bd_OB-fold"/>
</dbReference>
<dbReference type="GO" id="GO:0019843">
    <property type="term" value="F:rRNA binding"/>
    <property type="evidence" value="ECO:0007669"/>
    <property type="project" value="UniProtKB-KW"/>
</dbReference>
<dbReference type="KEGG" id="gsh:117356510"/>
<evidence type="ECO:0000256" key="3">
    <source>
        <dbReference type="ARBA" id="ARBA00023274"/>
    </source>
</evidence>
<dbReference type="GO" id="GO:0006412">
    <property type="term" value="P:translation"/>
    <property type="evidence" value="ECO:0007669"/>
    <property type="project" value="InterPro"/>
</dbReference>
<evidence type="ECO:0000256" key="1">
    <source>
        <dbReference type="ARBA" id="ARBA00010254"/>
    </source>
</evidence>
<accession>A0A6P8QYQ5</accession>
<keyword evidence="4" id="KW-1185">Reference proteome</keyword>
<dbReference type="GO" id="GO:0022627">
    <property type="term" value="C:cytosolic small ribosomal subunit"/>
    <property type="evidence" value="ECO:0007669"/>
    <property type="project" value="TreeGrafter"/>
</dbReference>
<dbReference type="Gene3D" id="2.40.50.1000">
    <property type="match status" value="2"/>
</dbReference>
<name>A0A6P8QYQ5_GEOSA</name>
<comment type="similarity">
    <text evidence="1">Belongs to the universal ribosomal protein uS17 family.</text>
</comment>
<evidence type="ECO:0000313" key="5">
    <source>
        <dbReference type="RefSeq" id="XP_033791686.1"/>
    </source>
</evidence>
<dbReference type="SUPFAM" id="SSF50249">
    <property type="entry name" value="Nucleic acid-binding proteins"/>
    <property type="match status" value="1"/>
</dbReference>
<sequence>MADIHTEHSDLKQLTTFQNKKHILLSEGRKKLPPYYKNIGLDFKTPYEDIESTYIVIYRDYLHYIRKYNWFEKRYMSVHLPLPRLRDVQIGDIITVGECHPLCKTVCFSVPKVMKVAGTKKQFQEF</sequence>
<keyword evidence="2" id="KW-0689">Ribosomal protein</keyword>
<dbReference type="OrthoDB" id="10254436at2759"/>
<dbReference type="GO" id="GO:0003735">
    <property type="term" value="F:structural constituent of ribosome"/>
    <property type="evidence" value="ECO:0007669"/>
    <property type="project" value="InterPro"/>
</dbReference>
<dbReference type="InterPro" id="IPR000266">
    <property type="entry name" value="Ribosomal_uS17"/>
</dbReference>
<proteinExistence type="inferred from homology"/>
<dbReference type="PANTHER" id="PTHR10744:SF9">
    <property type="entry name" value="40S RIBOSOMAL PROTEIN S11-RELATED"/>
    <property type="match status" value="1"/>
</dbReference>
<dbReference type="GeneID" id="117356510"/>
<dbReference type="PANTHER" id="PTHR10744">
    <property type="entry name" value="40S RIBOSOMAL PROTEIN S11 FAMILY MEMBER"/>
    <property type="match status" value="1"/>
</dbReference>
<keyword evidence="3" id="KW-0687">Ribonucleoprotein</keyword>
<dbReference type="InParanoid" id="A0A6P8QYQ5"/>
<dbReference type="RefSeq" id="XP_033791686.1">
    <property type="nucleotide sequence ID" value="XM_033935795.1"/>
</dbReference>
<gene>
    <name evidence="5" type="primary">LOC117356510</name>
</gene>
<evidence type="ECO:0000256" key="2">
    <source>
        <dbReference type="ARBA" id="ARBA00022980"/>
    </source>
</evidence>
<dbReference type="Proteomes" id="UP000515159">
    <property type="component" value="Chromosome 3"/>
</dbReference>
<dbReference type="AlphaFoldDB" id="A0A6P8QYQ5"/>